<sequence>MAVERANLQDQIKVSTALYMADLADTYPPSRYVFNSTVQPFMRQIVNFLVQNQSPLLANVYPIFAYSSSLNNWNDPKSESALLEYALFISSTNEVGFDATMLLKRRVGALWVLFRKVVGQTQVIPFQLQKMLKHTTQTSFNM</sequence>
<comment type="similarity">
    <text evidence="1 4">Belongs to the glycosyl hydrolase 17 family.</text>
</comment>
<evidence type="ECO:0000256" key="2">
    <source>
        <dbReference type="ARBA" id="ARBA00022801"/>
    </source>
</evidence>
<dbReference type="RefSeq" id="XP_010273378.1">
    <property type="nucleotide sequence ID" value="XM_010275076.1"/>
</dbReference>
<dbReference type="SUPFAM" id="SSF51445">
    <property type="entry name" value="(Trans)glycosidases"/>
    <property type="match status" value="1"/>
</dbReference>
<protein>
    <submittedName>
        <fullName evidence="6">Glucan endo-1,3-beta-glucosidase-like</fullName>
    </submittedName>
</protein>
<organism evidence="5 6">
    <name type="scientific">Nelumbo nucifera</name>
    <name type="common">Sacred lotus</name>
    <dbReference type="NCBI Taxonomy" id="4432"/>
    <lineage>
        <taxon>Eukaryota</taxon>
        <taxon>Viridiplantae</taxon>
        <taxon>Streptophyta</taxon>
        <taxon>Embryophyta</taxon>
        <taxon>Tracheophyta</taxon>
        <taxon>Spermatophyta</taxon>
        <taxon>Magnoliopsida</taxon>
        <taxon>Proteales</taxon>
        <taxon>Nelumbonaceae</taxon>
        <taxon>Nelumbo</taxon>
    </lineage>
</organism>
<dbReference type="InParanoid" id="A0A1U8AYJ0"/>
<dbReference type="Proteomes" id="UP000189703">
    <property type="component" value="Unplaced"/>
</dbReference>
<dbReference type="PANTHER" id="PTHR32227">
    <property type="entry name" value="GLUCAN ENDO-1,3-BETA-GLUCOSIDASE BG1-RELATED-RELATED"/>
    <property type="match status" value="1"/>
</dbReference>
<evidence type="ECO:0000256" key="3">
    <source>
        <dbReference type="ARBA" id="ARBA00023295"/>
    </source>
</evidence>
<accession>A0A1U8AYJ0</accession>
<dbReference type="Gene3D" id="3.20.20.80">
    <property type="entry name" value="Glycosidases"/>
    <property type="match status" value="1"/>
</dbReference>
<dbReference type="InterPro" id="IPR017853">
    <property type="entry name" value="GH"/>
</dbReference>
<dbReference type="OrthoDB" id="941679at2759"/>
<dbReference type="Pfam" id="PF00332">
    <property type="entry name" value="Glyco_hydro_17"/>
    <property type="match status" value="1"/>
</dbReference>
<dbReference type="InterPro" id="IPR000490">
    <property type="entry name" value="Glyco_hydro_17"/>
</dbReference>
<reference evidence="6" key="1">
    <citation type="submission" date="2025-08" db="UniProtKB">
        <authorList>
            <consortium name="RefSeq"/>
        </authorList>
    </citation>
    <scope>IDENTIFICATION</scope>
</reference>
<dbReference type="GeneID" id="104608949"/>
<evidence type="ECO:0000256" key="1">
    <source>
        <dbReference type="ARBA" id="ARBA00008773"/>
    </source>
</evidence>
<dbReference type="AlphaFoldDB" id="A0A1U8AYJ0"/>
<keyword evidence="5" id="KW-1185">Reference proteome</keyword>
<evidence type="ECO:0000256" key="4">
    <source>
        <dbReference type="RuleBase" id="RU004335"/>
    </source>
</evidence>
<dbReference type="STRING" id="4432.A0A1U8AYJ0"/>
<proteinExistence type="inferred from homology"/>
<name>A0A1U8AYJ0_NELNU</name>
<dbReference type="GO" id="GO:0004553">
    <property type="term" value="F:hydrolase activity, hydrolyzing O-glycosyl compounds"/>
    <property type="evidence" value="ECO:0007669"/>
    <property type="project" value="InterPro"/>
</dbReference>
<evidence type="ECO:0000313" key="6">
    <source>
        <dbReference type="RefSeq" id="XP_010273378.1"/>
    </source>
</evidence>
<dbReference type="GO" id="GO:0005975">
    <property type="term" value="P:carbohydrate metabolic process"/>
    <property type="evidence" value="ECO:0007669"/>
    <property type="project" value="InterPro"/>
</dbReference>
<keyword evidence="2" id="KW-0378">Hydrolase</keyword>
<gene>
    <name evidence="6" type="primary">LOC104608949</name>
</gene>
<evidence type="ECO:0000313" key="5">
    <source>
        <dbReference type="Proteomes" id="UP000189703"/>
    </source>
</evidence>
<dbReference type="InterPro" id="IPR044965">
    <property type="entry name" value="Glyco_hydro_17_plant"/>
</dbReference>
<keyword evidence="3" id="KW-0326">Glycosidase</keyword>
<dbReference type="KEGG" id="nnu:104608949"/>